<feature type="compositionally biased region" description="Basic and acidic residues" evidence="1">
    <location>
        <begin position="1"/>
        <end position="10"/>
    </location>
</feature>
<dbReference type="Proteomes" id="UP000030669">
    <property type="component" value="Unassembled WGS sequence"/>
</dbReference>
<accession>S7PZN7</accession>
<dbReference type="AlphaFoldDB" id="S7PZN7"/>
<protein>
    <submittedName>
        <fullName evidence="2">Uncharacterized protein</fullName>
    </submittedName>
</protein>
<dbReference type="KEGG" id="gtr:GLOTRDRAFT_131416"/>
<dbReference type="GeneID" id="19302299"/>
<evidence type="ECO:0000313" key="2">
    <source>
        <dbReference type="EMBL" id="EPQ53131.1"/>
    </source>
</evidence>
<proteinExistence type="predicted"/>
<gene>
    <name evidence="2" type="ORF">GLOTRDRAFT_131416</name>
</gene>
<organism evidence="2 3">
    <name type="scientific">Gloeophyllum trabeum (strain ATCC 11539 / FP-39264 / Madison 617)</name>
    <name type="common">Brown rot fungus</name>
    <dbReference type="NCBI Taxonomy" id="670483"/>
    <lineage>
        <taxon>Eukaryota</taxon>
        <taxon>Fungi</taxon>
        <taxon>Dikarya</taxon>
        <taxon>Basidiomycota</taxon>
        <taxon>Agaricomycotina</taxon>
        <taxon>Agaricomycetes</taxon>
        <taxon>Gloeophyllales</taxon>
        <taxon>Gloeophyllaceae</taxon>
        <taxon>Gloeophyllum</taxon>
    </lineage>
</organism>
<reference evidence="2 3" key="1">
    <citation type="journal article" date="2012" name="Science">
        <title>The Paleozoic origin of enzymatic lignin decomposition reconstructed from 31 fungal genomes.</title>
        <authorList>
            <person name="Floudas D."/>
            <person name="Binder M."/>
            <person name="Riley R."/>
            <person name="Barry K."/>
            <person name="Blanchette R.A."/>
            <person name="Henrissat B."/>
            <person name="Martinez A.T."/>
            <person name="Otillar R."/>
            <person name="Spatafora J.W."/>
            <person name="Yadav J.S."/>
            <person name="Aerts A."/>
            <person name="Benoit I."/>
            <person name="Boyd A."/>
            <person name="Carlson A."/>
            <person name="Copeland A."/>
            <person name="Coutinho P.M."/>
            <person name="de Vries R.P."/>
            <person name="Ferreira P."/>
            <person name="Findley K."/>
            <person name="Foster B."/>
            <person name="Gaskell J."/>
            <person name="Glotzer D."/>
            <person name="Gorecki P."/>
            <person name="Heitman J."/>
            <person name="Hesse C."/>
            <person name="Hori C."/>
            <person name="Igarashi K."/>
            <person name="Jurgens J.A."/>
            <person name="Kallen N."/>
            <person name="Kersten P."/>
            <person name="Kohler A."/>
            <person name="Kuees U."/>
            <person name="Kumar T.K.A."/>
            <person name="Kuo A."/>
            <person name="LaButti K."/>
            <person name="Larrondo L.F."/>
            <person name="Lindquist E."/>
            <person name="Ling A."/>
            <person name="Lombard V."/>
            <person name="Lucas S."/>
            <person name="Lundell T."/>
            <person name="Martin R."/>
            <person name="McLaughlin D.J."/>
            <person name="Morgenstern I."/>
            <person name="Morin E."/>
            <person name="Murat C."/>
            <person name="Nagy L.G."/>
            <person name="Nolan M."/>
            <person name="Ohm R.A."/>
            <person name="Patyshakuliyeva A."/>
            <person name="Rokas A."/>
            <person name="Ruiz-Duenas F.J."/>
            <person name="Sabat G."/>
            <person name="Salamov A."/>
            <person name="Samejima M."/>
            <person name="Schmutz J."/>
            <person name="Slot J.C."/>
            <person name="St John F."/>
            <person name="Stenlid J."/>
            <person name="Sun H."/>
            <person name="Sun S."/>
            <person name="Syed K."/>
            <person name="Tsang A."/>
            <person name="Wiebenga A."/>
            <person name="Young D."/>
            <person name="Pisabarro A."/>
            <person name="Eastwood D.C."/>
            <person name="Martin F."/>
            <person name="Cullen D."/>
            <person name="Grigoriev I.V."/>
            <person name="Hibbett D.S."/>
        </authorList>
    </citation>
    <scope>NUCLEOTIDE SEQUENCE [LARGE SCALE GENOMIC DNA]</scope>
    <source>
        <strain evidence="2 3">ATCC 11539</strain>
    </source>
</reference>
<dbReference type="OrthoDB" id="435038at2759"/>
<dbReference type="EMBL" id="KB469306">
    <property type="protein sequence ID" value="EPQ53131.1"/>
    <property type="molecule type" value="Genomic_DNA"/>
</dbReference>
<dbReference type="HOGENOM" id="CLU_1326496_0_0_1"/>
<keyword evidence="3" id="KW-1185">Reference proteome</keyword>
<evidence type="ECO:0000256" key="1">
    <source>
        <dbReference type="SAM" id="MobiDB-lite"/>
    </source>
</evidence>
<feature type="region of interest" description="Disordered" evidence="1">
    <location>
        <begin position="1"/>
        <end position="28"/>
    </location>
</feature>
<evidence type="ECO:0000313" key="3">
    <source>
        <dbReference type="Proteomes" id="UP000030669"/>
    </source>
</evidence>
<dbReference type="RefSeq" id="XP_007868428.1">
    <property type="nucleotide sequence ID" value="XM_007870237.1"/>
</dbReference>
<sequence>MTRDARDADWRAGAGDIRPERSTISLDTELAKTAPQVAWIGRGVNRPGTPRPAPPSSPTHPRSQATAKNLITHGALSALCRAAALVGAADTVFFCVGSDAAVGRAGRCSSTAGRCTRAGVGSVATPDDRQLAAVPAADQILPCTTGVIVGNTLALNMVEALAGPVDVVRKDARHMLALAEATGTRLRNIENVDLHVEAVQKHTNRKW</sequence>
<name>S7PZN7_GLOTA</name>
<feature type="region of interest" description="Disordered" evidence="1">
    <location>
        <begin position="40"/>
        <end position="64"/>
    </location>
</feature>
<feature type="compositionally biased region" description="Pro residues" evidence="1">
    <location>
        <begin position="49"/>
        <end position="58"/>
    </location>
</feature>